<dbReference type="AlphaFoldDB" id="A0AAV4UVQ4"/>
<dbReference type="EMBL" id="BPLR01013518">
    <property type="protein sequence ID" value="GIY61784.1"/>
    <property type="molecule type" value="Genomic_DNA"/>
</dbReference>
<keyword evidence="3" id="KW-1185">Reference proteome</keyword>
<dbReference type="Proteomes" id="UP001054945">
    <property type="component" value="Unassembled WGS sequence"/>
</dbReference>
<name>A0AAV4UVQ4_CAEEX</name>
<proteinExistence type="predicted"/>
<accession>A0AAV4UVQ4</accession>
<evidence type="ECO:0000313" key="3">
    <source>
        <dbReference type="Proteomes" id="UP001054945"/>
    </source>
</evidence>
<sequence>MGFCSADWSHRPESQALSRSNCWKASKGHDNSEERGKKFLLKWGPLRTLERPFPSLGVLSETWKTFCTEHDFFFAKKIILRLEIEEGDCIRFLIQANDFLGVNSKIITA</sequence>
<evidence type="ECO:0000256" key="1">
    <source>
        <dbReference type="SAM" id="MobiDB-lite"/>
    </source>
</evidence>
<reference evidence="2 3" key="1">
    <citation type="submission" date="2021-06" db="EMBL/GenBank/DDBJ databases">
        <title>Caerostris extrusa draft genome.</title>
        <authorList>
            <person name="Kono N."/>
            <person name="Arakawa K."/>
        </authorList>
    </citation>
    <scope>NUCLEOTIDE SEQUENCE [LARGE SCALE GENOMIC DNA]</scope>
</reference>
<organism evidence="2 3">
    <name type="scientific">Caerostris extrusa</name>
    <name type="common">Bark spider</name>
    <name type="synonym">Caerostris bankana</name>
    <dbReference type="NCBI Taxonomy" id="172846"/>
    <lineage>
        <taxon>Eukaryota</taxon>
        <taxon>Metazoa</taxon>
        <taxon>Ecdysozoa</taxon>
        <taxon>Arthropoda</taxon>
        <taxon>Chelicerata</taxon>
        <taxon>Arachnida</taxon>
        <taxon>Araneae</taxon>
        <taxon>Araneomorphae</taxon>
        <taxon>Entelegynae</taxon>
        <taxon>Araneoidea</taxon>
        <taxon>Araneidae</taxon>
        <taxon>Caerostris</taxon>
    </lineage>
</organism>
<evidence type="ECO:0000313" key="2">
    <source>
        <dbReference type="EMBL" id="GIY61784.1"/>
    </source>
</evidence>
<feature type="region of interest" description="Disordered" evidence="1">
    <location>
        <begin position="1"/>
        <end position="33"/>
    </location>
</feature>
<evidence type="ECO:0008006" key="4">
    <source>
        <dbReference type="Google" id="ProtNLM"/>
    </source>
</evidence>
<protein>
    <recommendedName>
        <fullName evidence="4">TF-B3 domain-containing protein</fullName>
    </recommendedName>
</protein>
<comment type="caution">
    <text evidence="2">The sequence shown here is derived from an EMBL/GenBank/DDBJ whole genome shotgun (WGS) entry which is preliminary data.</text>
</comment>
<gene>
    <name evidence="2" type="ORF">CEXT_307141</name>
</gene>